<dbReference type="AlphaFoldDB" id="A0A0B2UVF8"/>
<organism evidence="2 3">
    <name type="scientific">Toxocara canis</name>
    <name type="common">Canine roundworm</name>
    <dbReference type="NCBI Taxonomy" id="6265"/>
    <lineage>
        <taxon>Eukaryota</taxon>
        <taxon>Metazoa</taxon>
        <taxon>Ecdysozoa</taxon>
        <taxon>Nematoda</taxon>
        <taxon>Chromadorea</taxon>
        <taxon>Rhabditida</taxon>
        <taxon>Spirurina</taxon>
        <taxon>Ascaridomorpha</taxon>
        <taxon>Ascaridoidea</taxon>
        <taxon>Toxocaridae</taxon>
        <taxon>Toxocara</taxon>
    </lineage>
</organism>
<evidence type="ECO:0000313" key="2">
    <source>
        <dbReference type="EMBL" id="KHN72785.1"/>
    </source>
</evidence>
<evidence type="ECO:0000313" key="3">
    <source>
        <dbReference type="Proteomes" id="UP000031036"/>
    </source>
</evidence>
<comment type="caution">
    <text evidence="2">The sequence shown here is derived from an EMBL/GenBank/DDBJ whole genome shotgun (WGS) entry which is preliminary data.</text>
</comment>
<keyword evidence="3" id="KW-1185">Reference proteome</keyword>
<reference evidence="2 3" key="1">
    <citation type="submission" date="2014-11" db="EMBL/GenBank/DDBJ databases">
        <title>Genetic blueprint of the zoonotic pathogen Toxocara canis.</title>
        <authorList>
            <person name="Zhu X.-Q."/>
            <person name="Korhonen P.K."/>
            <person name="Cai H."/>
            <person name="Young N.D."/>
            <person name="Nejsum P."/>
            <person name="von Samson-Himmelstjerna G."/>
            <person name="Boag P.R."/>
            <person name="Tan P."/>
            <person name="Li Q."/>
            <person name="Min J."/>
            <person name="Yang Y."/>
            <person name="Wang X."/>
            <person name="Fang X."/>
            <person name="Hall R.S."/>
            <person name="Hofmann A."/>
            <person name="Sternberg P.W."/>
            <person name="Jex A.R."/>
            <person name="Gasser R.B."/>
        </authorList>
    </citation>
    <scope>NUCLEOTIDE SEQUENCE [LARGE SCALE GENOMIC DNA]</scope>
    <source>
        <strain evidence="2">PN_DK_2014</strain>
    </source>
</reference>
<accession>A0A0B2UVF8</accession>
<feature type="transmembrane region" description="Helical" evidence="1">
    <location>
        <begin position="121"/>
        <end position="143"/>
    </location>
</feature>
<dbReference type="EMBL" id="JPKZ01003206">
    <property type="protein sequence ID" value="KHN72785.1"/>
    <property type="molecule type" value="Genomic_DNA"/>
</dbReference>
<dbReference type="Proteomes" id="UP000031036">
    <property type="component" value="Unassembled WGS sequence"/>
</dbReference>
<feature type="transmembrane region" description="Helical" evidence="1">
    <location>
        <begin position="18"/>
        <end position="38"/>
    </location>
</feature>
<gene>
    <name evidence="2" type="ORF">Tcan_05437</name>
</gene>
<evidence type="ECO:0000256" key="1">
    <source>
        <dbReference type="SAM" id="Phobius"/>
    </source>
</evidence>
<dbReference type="SUPFAM" id="SSF50494">
    <property type="entry name" value="Trypsin-like serine proteases"/>
    <property type="match status" value="1"/>
</dbReference>
<keyword evidence="1" id="KW-0812">Transmembrane</keyword>
<name>A0A0B2UVF8_TOXCA</name>
<proteinExistence type="predicted"/>
<keyword evidence="1" id="KW-0472">Membrane</keyword>
<sequence>MPDLSALCGYAMEVRRTVFALVVVYWLKCGVCTPPLLLNYDDDRFEGSALNGPDDEDDEEASALPPEIYDDKHSMYVQPKFSTSQYDENDVVHHRIADSAFTVGTKNGAAAPEHDGLSSTAVYVVIASLIASIIFAVIILYIARRRRAADGQMICAGVLLSGRVVFTSFHCLHKLEVRQLQVYYEPNSPSFIDVTHAAHNPADRTVLLHLRISAPICKQVGERRLGVVHWKRMSQIYIRSILSDRSKWRLDANWKFLYKTIRQWQEYGQVESDFRRCPAWL</sequence>
<protein>
    <submittedName>
        <fullName evidence="2">Uncharacterized protein</fullName>
    </submittedName>
</protein>
<dbReference type="InterPro" id="IPR009003">
    <property type="entry name" value="Peptidase_S1_PA"/>
</dbReference>
<keyword evidence="1" id="KW-1133">Transmembrane helix</keyword>